<protein>
    <submittedName>
        <fullName evidence="1">Uncharacterized protein</fullName>
    </submittedName>
</protein>
<reference evidence="1" key="2">
    <citation type="journal article" date="2015" name="Data Brief">
        <title>Shoot transcriptome of the giant reed, Arundo donax.</title>
        <authorList>
            <person name="Barrero R.A."/>
            <person name="Guerrero F.D."/>
            <person name="Moolhuijzen P."/>
            <person name="Goolsby J.A."/>
            <person name="Tidwell J."/>
            <person name="Bellgard S.E."/>
            <person name="Bellgard M.I."/>
        </authorList>
    </citation>
    <scope>NUCLEOTIDE SEQUENCE</scope>
    <source>
        <tissue evidence="1">Shoot tissue taken approximately 20 cm above the soil surface</tissue>
    </source>
</reference>
<accession>A0A0A8Y239</accession>
<name>A0A0A8Y239_ARUDO</name>
<reference evidence="1" key="1">
    <citation type="submission" date="2014-09" db="EMBL/GenBank/DDBJ databases">
        <authorList>
            <person name="Magalhaes I.L.F."/>
            <person name="Oliveira U."/>
            <person name="Santos F.R."/>
            <person name="Vidigal T.H.D.A."/>
            <person name="Brescovit A.D."/>
            <person name="Santos A.J."/>
        </authorList>
    </citation>
    <scope>NUCLEOTIDE SEQUENCE</scope>
    <source>
        <tissue evidence="1">Shoot tissue taken approximately 20 cm above the soil surface</tissue>
    </source>
</reference>
<dbReference type="AlphaFoldDB" id="A0A0A8Y239"/>
<evidence type="ECO:0000313" key="1">
    <source>
        <dbReference type="EMBL" id="JAD19255.1"/>
    </source>
</evidence>
<dbReference type="EMBL" id="GBRH01278640">
    <property type="protein sequence ID" value="JAD19255.1"/>
    <property type="molecule type" value="Transcribed_RNA"/>
</dbReference>
<organism evidence="1">
    <name type="scientific">Arundo donax</name>
    <name type="common">Giant reed</name>
    <name type="synonym">Donax arundinaceus</name>
    <dbReference type="NCBI Taxonomy" id="35708"/>
    <lineage>
        <taxon>Eukaryota</taxon>
        <taxon>Viridiplantae</taxon>
        <taxon>Streptophyta</taxon>
        <taxon>Embryophyta</taxon>
        <taxon>Tracheophyta</taxon>
        <taxon>Spermatophyta</taxon>
        <taxon>Magnoliopsida</taxon>
        <taxon>Liliopsida</taxon>
        <taxon>Poales</taxon>
        <taxon>Poaceae</taxon>
        <taxon>PACMAD clade</taxon>
        <taxon>Arundinoideae</taxon>
        <taxon>Arundineae</taxon>
        <taxon>Arundo</taxon>
    </lineage>
</organism>
<sequence>MLLKVKFNHYIQSALPYEYLDGYYRMLRREENANSIQIYVVKLSRTYC</sequence>
<proteinExistence type="predicted"/>